<dbReference type="InterPro" id="IPR039426">
    <property type="entry name" value="TonB-dep_rcpt-like"/>
</dbReference>
<dbReference type="RefSeq" id="WP_048694713.1">
    <property type="nucleotide sequence ID" value="NZ_CP083680.1"/>
</dbReference>
<feature type="signal peptide" evidence="10">
    <location>
        <begin position="1"/>
        <end position="25"/>
    </location>
</feature>
<keyword evidence="10" id="KW-0732">Signal</keyword>
<dbReference type="NCBIfam" id="TIGR04056">
    <property type="entry name" value="OMP_RagA_SusC"/>
    <property type="match status" value="1"/>
</dbReference>
<protein>
    <submittedName>
        <fullName evidence="13">TonB-dependent receptor</fullName>
    </submittedName>
</protein>
<feature type="domain" description="TonB-dependent receptor plug" evidence="12">
    <location>
        <begin position="122"/>
        <end position="248"/>
    </location>
</feature>
<dbReference type="Gene3D" id="2.40.170.20">
    <property type="entry name" value="TonB-dependent receptor, beta-barrel domain"/>
    <property type="match status" value="1"/>
</dbReference>
<feature type="domain" description="TonB-dependent receptor-like beta-barrel" evidence="11">
    <location>
        <begin position="443"/>
        <end position="988"/>
    </location>
</feature>
<dbReference type="InterPro" id="IPR037066">
    <property type="entry name" value="Plug_dom_sf"/>
</dbReference>
<keyword evidence="6 8" id="KW-0472">Membrane</keyword>
<evidence type="ECO:0000259" key="11">
    <source>
        <dbReference type="Pfam" id="PF00593"/>
    </source>
</evidence>
<evidence type="ECO:0000256" key="3">
    <source>
        <dbReference type="ARBA" id="ARBA00022452"/>
    </source>
</evidence>
<evidence type="ECO:0000256" key="7">
    <source>
        <dbReference type="ARBA" id="ARBA00023237"/>
    </source>
</evidence>
<evidence type="ECO:0000256" key="9">
    <source>
        <dbReference type="RuleBase" id="RU003357"/>
    </source>
</evidence>
<dbReference type="SUPFAM" id="SSF56935">
    <property type="entry name" value="Porins"/>
    <property type="match status" value="1"/>
</dbReference>
<evidence type="ECO:0000256" key="2">
    <source>
        <dbReference type="ARBA" id="ARBA00022448"/>
    </source>
</evidence>
<evidence type="ECO:0000313" key="13">
    <source>
        <dbReference type="EMBL" id="UYU68808.1"/>
    </source>
</evidence>
<dbReference type="Pfam" id="PF00593">
    <property type="entry name" value="TonB_dep_Rec_b-barrel"/>
    <property type="match status" value="1"/>
</dbReference>
<dbReference type="Proteomes" id="UP001156218">
    <property type="component" value="Chromosome"/>
</dbReference>
<dbReference type="InterPro" id="IPR023997">
    <property type="entry name" value="TonB-dep_OMP_SusC/RagA_CS"/>
</dbReference>
<evidence type="ECO:0000256" key="8">
    <source>
        <dbReference type="PROSITE-ProRule" id="PRU01360"/>
    </source>
</evidence>
<dbReference type="SUPFAM" id="SSF49464">
    <property type="entry name" value="Carboxypeptidase regulatory domain-like"/>
    <property type="match status" value="1"/>
</dbReference>
<keyword evidence="13" id="KW-0675">Receptor</keyword>
<evidence type="ECO:0000313" key="14">
    <source>
        <dbReference type="Proteomes" id="UP001156218"/>
    </source>
</evidence>
<dbReference type="Pfam" id="PF13715">
    <property type="entry name" value="CarbopepD_reg_2"/>
    <property type="match status" value="1"/>
</dbReference>
<comment type="similarity">
    <text evidence="8 9">Belongs to the TonB-dependent receptor family.</text>
</comment>
<keyword evidence="2 8" id="KW-0813">Transport</keyword>
<keyword evidence="5 9" id="KW-0798">TonB box</keyword>
<keyword evidence="3 8" id="KW-1134">Transmembrane beta strand</keyword>
<keyword evidence="4 8" id="KW-0812">Transmembrane</keyword>
<sequence>MKINQRLTLCFSLLFCLLSISYASAQQLNISGVVISSEDNEPLIGATVSVKGNPTKGVITDINGQFQLSVETGTKMLVVSYVGMKTQEIRVPRKEKELKIVLIPETMDIDEVVVTGYGNFSKSSFTGSANTLRTDMLKEVPVMSVEQKLQGMTTGVQITSSSGQPGANQSIRIRGMGSFNASQEPLFVIDGVPVTSGSMSSGGPDAAYMNNSKTNIMSTLNPSDIENVTVIKDAAAASLYGSRAANGVILITTKKGNTGKVRVDLNVSGGFSHAAVDFRPTLNGDQREELLYEGLLNYAIDNGMESPSEYANSNIGTYAYKPSMGYTDWRKELLRTAMHQSYEASVSGGNDRSTFYASLGYNNQEGLAKNSSLDRYSARLNVTQKVGKYGEVGANMMFSQMNQEMNEERGSSINPFLCVAMTMTPSMVVRDEEGNYVGAYDGTSLNPLRDILTDYNRVRMTRMFSTGYAAIEPIKGLKLKETLSYDYTIQKDSRYYNPLSSAGPKSGSDAQTAKGFIEYGKLISSTSLNYVRTFARKHHLDVLAAYEIESYQTDHASGEKSKLPSDKLTEPDNAAVLNSFKSATQAYRMISYLSRLNYDYDDRYYIAGSYRRDGSSRLSPNNRWGNFWSVSGMWHLGNENFMKAVKPVLSDIKIRASYGVNGNQPGSYYGYKGLYSYGENYMEAAGSYESAQPNDLLTWEKNYSLNLGIDLSFINRIFASLEYYNRDTKDLLYSLPISATTGFTSYLSNIGRLNNKGVEFELRTLNVVSNDFNWTSVFNLSHNRNKIVSLNGLLDQTIEGTWFIHKVGLPYHTFYVKEFAGVDPLTGSAQYYLNTKNEDGSYNRELTTDAAKAESIPYKTATPKVSGGFTNILNYKWIDLTFTLTYSLGGYSFDKLGTYIENGSSSIYSSRYNLPAYMMNRWQKPGDQTDIPRFVYGEPATSTNSSRYIHSTDHLRLKNFTLGFTLPNQWTQKLMIDKVRVYFSGNNLLTWAKWKQYDPETPVNGEVFCEAPAMRTFSFGAQLSF</sequence>
<evidence type="ECO:0000259" key="12">
    <source>
        <dbReference type="Pfam" id="PF07715"/>
    </source>
</evidence>
<dbReference type="InterPro" id="IPR036942">
    <property type="entry name" value="Beta-barrel_TonB_sf"/>
</dbReference>
<dbReference type="PROSITE" id="PS52016">
    <property type="entry name" value="TONB_DEPENDENT_REC_3"/>
    <property type="match status" value="1"/>
</dbReference>
<reference evidence="13 14" key="1">
    <citation type="submission" date="2021-06" db="EMBL/GenBank/DDBJ databases">
        <title>Interrogation of the integrated mobile genetic elements in gut-associated Bacteroides with a consensus prediction approach.</title>
        <authorList>
            <person name="Campbell D.E."/>
            <person name="Leigh J.R."/>
            <person name="Kim T."/>
            <person name="England W."/>
            <person name="Whitaker R.J."/>
            <person name="Degnan P.H."/>
        </authorList>
    </citation>
    <scope>NUCLEOTIDE SEQUENCE [LARGE SCALE GENOMIC DNA]</scope>
    <source>
        <strain evidence="13 14">WAL8669</strain>
    </source>
</reference>
<dbReference type="Gene3D" id="2.60.40.1120">
    <property type="entry name" value="Carboxypeptidase-like, regulatory domain"/>
    <property type="match status" value="1"/>
</dbReference>
<evidence type="ECO:0000256" key="10">
    <source>
        <dbReference type="SAM" id="SignalP"/>
    </source>
</evidence>
<evidence type="ECO:0000256" key="5">
    <source>
        <dbReference type="ARBA" id="ARBA00023077"/>
    </source>
</evidence>
<dbReference type="Gene3D" id="2.170.130.10">
    <property type="entry name" value="TonB-dependent receptor, plug domain"/>
    <property type="match status" value="1"/>
</dbReference>
<dbReference type="FunFam" id="2.170.130.10:FF:000008">
    <property type="entry name" value="SusC/RagA family TonB-linked outer membrane protein"/>
    <property type="match status" value="1"/>
</dbReference>
<evidence type="ECO:0000256" key="1">
    <source>
        <dbReference type="ARBA" id="ARBA00004571"/>
    </source>
</evidence>
<dbReference type="Pfam" id="PF07715">
    <property type="entry name" value="Plug"/>
    <property type="match status" value="1"/>
</dbReference>
<feature type="chain" id="PRO_5014530891" evidence="10">
    <location>
        <begin position="26"/>
        <end position="1025"/>
    </location>
</feature>
<dbReference type="EMBL" id="CP083680">
    <property type="protein sequence ID" value="UYU68808.1"/>
    <property type="molecule type" value="Genomic_DNA"/>
</dbReference>
<dbReference type="InterPro" id="IPR012910">
    <property type="entry name" value="Plug_dom"/>
</dbReference>
<name>A0A139KBC9_BACT4</name>
<dbReference type="GO" id="GO:0009279">
    <property type="term" value="C:cell outer membrane"/>
    <property type="evidence" value="ECO:0007669"/>
    <property type="project" value="UniProtKB-SubCell"/>
</dbReference>
<dbReference type="InterPro" id="IPR008969">
    <property type="entry name" value="CarboxyPept-like_regulatory"/>
</dbReference>
<gene>
    <name evidence="13" type="ORF">KQP68_11265</name>
</gene>
<dbReference type="FunFam" id="2.60.40.1120:FF:000003">
    <property type="entry name" value="Outer membrane protein Omp121"/>
    <property type="match status" value="1"/>
</dbReference>
<evidence type="ECO:0000256" key="4">
    <source>
        <dbReference type="ARBA" id="ARBA00022692"/>
    </source>
</evidence>
<comment type="subcellular location">
    <subcellularLocation>
        <location evidence="1 8">Cell outer membrane</location>
        <topology evidence="1 8">Multi-pass membrane protein</topology>
    </subcellularLocation>
</comment>
<organism evidence="13 14">
    <name type="scientific">Bacteroides thetaiotaomicron</name>
    <dbReference type="NCBI Taxonomy" id="818"/>
    <lineage>
        <taxon>Bacteria</taxon>
        <taxon>Pseudomonadati</taxon>
        <taxon>Bacteroidota</taxon>
        <taxon>Bacteroidia</taxon>
        <taxon>Bacteroidales</taxon>
        <taxon>Bacteroidaceae</taxon>
        <taxon>Bacteroides</taxon>
    </lineage>
</organism>
<dbReference type="NCBIfam" id="TIGR04057">
    <property type="entry name" value="SusC_RagA_signa"/>
    <property type="match status" value="1"/>
</dbReference>
<dbReference type="InterPro" id="IPR023996">
    <property type="entry name" value="TonB-dep_OMP_SusC/RagA"/>
</dbReference>
<evidence type="ECO:0000256" key="6">
    <source>
        <dbReference type="ARBA" id="ARBA00023136"/>
    </source>
</evidence>
<dbReference type="InterPro" id="IPR000531">
    <property type="entry name" value="Beta-barrel_TonB"/>
</dbReference>
<keyword evidence="7 8" id="KW-0998">Cell outer membrane</keyword>
<dbReference type="AlphaFoldDB" id="A0A139KBC9"/>
<accession>A0A139KBC9</accession>
<proteinExistence type="inferred from homology"/>